<dbReference type="Proteomes" id="UP000035932">
    <property type="component" value="Unassembled WGS sequence"/>
</dbReference>
<evidence type="ECO:0000313" key="3">
    <source>
        <dbReference type="Proteomes" id="UP000035932"/>
    </source>
</evidence>
<evidence type="ECO:0000256" key="1">
    <source>
        <dbReference type="SAM" id="MobiDB-lite"/>
    </source>
</evidence>
<reference evidence="2 3" key="1">
    <citation type="submission" date="2015-06" db="EMBL/GenBank/DDBJ databases">
        <title>Recapitulation of the evolution of biosynthetic gene clusters reveals hidden chemical diversity on bacterial genomes.</title>
        <authorList>
            <person name="Cruz-Morales P."/>
            <person name="Martinez-Guerrero C."/>
            <person name="Morales-Escalante M.A."/>
            <person name="Yanez-Guerra L.A."/>
            <person name="Kopp J.F."/>
            <person name="Feldmann J."/>
            <person name="Ramos-Aboites H.E."/>
            <person name="Barona-Gomez F."/>
        </authorList>
    </citation>
    <scope>NUCLEOTIDE SEQUENCE [LARGE SCALE GENOMIC DNA]</scope>
    <source>
        <strain evidence="2 3">ATCC 31245</strain>
    </source>
</reference>
<accession>A0A0J6XHP7</accession>
<feature type="region of interest" description="Disordered" evidence="1">
    <location>
        <begin position="101"/>
        <end position="122"/>
    </location>
</feature>
<proteinExistence type="predicted"/>
<sequence length="122" mass="12828">MQQGVFGFGARACGPASVRDLAAGAAPGEPGFGAYRPAQPAGRLGGGRVVLQQPDPDGLLQVGGFDSRTRGLRRRLGGEQRAQFVQEIGVLQQVHAGRDARAVPGGFHTRHSPPVRDIPLIR</sequence>
<organism evidence="2 3">
    <name type="scientific">Streptomyces roseus</name>
    <dbReference type="NCBI Taxonomy" id="66430"/>
    <lineage>
        <taxon>Bacteria</taxon>
        <taxon>Bacillati</taxon>
        <taxon>Actinomycetota</taxon>
        <taxon>Actinomycetes</taxon>
        <taxon>Kitasatosporales</taxon>
        <taxon>Streptomycetaceae</taxon>
        <taxon>Streptomyces</taxon>
    </lineage>
</organism>
<keyword evidence="3" id="KW-1185">Reference proteome</keyword>
<dbReference type="AlphaFoldDB" id="A0A0J6XHP7"/>
<dbReference type="EMBL" id="LFML01000124">
    <property type="protein sequence ID" value="KMO94704.1"/>
    <property type="molecule type" value="Genomic_DNA"/>
</dbReference>
<feature type="compositionally biased region" description="Low complexity" evidence="1">
    <location>
        <begin position="22"/>
        <end position="34"/>
    </location>
</feature>
<evidence type="ECO:0000313" key="2">
    <source>
        <dbReference type="EMBL" id="KMO94704.1"/>
    </source>
</evidence>
<protein>
    <submittedName>
        <fullName evidence="2">Uncharacterized protein</fullName>
    </submittedName>
</protein>
<comment type="caution">
    <text evidence="2">The sequence shown here is derived from an EMBL/GenBank/DDBJ whole genome shotgun (WGS) entry which is preliminary data.</text>
</comment>
<name>A0A0J6XHP7_9ACTN</name>
<gene>
    <name evidence="2" type="ORF">ACS04_27585</name>
</gene>
<feature type="region of interest" description="Disordered" evidence="1">
    <location>
        <begin position="22"/>
        <end position="45"/>
    </location>
</feature>